<evidence type="ECO:0000313" key="4">
    <source>
        <dbReference type="WBParaSite" id="SMUV_0000140201-mRNA-1"/>
    </source>
</evidence>
<dbReference type="PROSITE" id="PS50853">
    <property type="entry name" value="FN3"/>
    <property type="match status" value="1"/>
</dbReference>
<dbReference type="SMART" id="SM00314">
    <property type="entry name" value="RA"/>
    <property type="match status" value="1"/>
</dbReference>
<dbReference type="InterPro" id="IPR003961">
    <property type="entry name" value="FN3_dom"/>
</dbReference>
<dbReference type="PROSITE" id="PS50200">
    <property type="entry name" value="RA"/>
    <property type="match status" value="1"/>
</dbReference>
<dbReference type="GO" id="GO:0000132">
    <property type="term" value="P:establishment of mitotic spindle orientation"/>
    <property type="evidence" value="ECO:0007669"/>
    <property type="project" value="TreeGrafter"/>
</dbReference>
<dbReference type="InterPro" id="IPR036116">
    <property type="entry name" value="FN3_sf"/>
</dbReference>
<protein>
    <submittedName>
        <fullName evidence="4">Fibronectin type-III domain-containing protein</fullName>
    </submittedName>
</protein>
<dbReference type="SUPFAM" id="SSF49265">
    <property type="entry name" value="Fibronectin type III"/>
    <property type="match status" value="1"/>
</dbReference>
<evidence type="ECO:0000313" key="3">
    <source>
        <dbReference type="Proteomes" id="UP000046393"/>
    </source>
</evidence>
<dbReference type="Gene3D" id="2.60.40.10">
    <property type="entry name" value="Immunoglobulins"/>
    <property type="match status" value="1"/>
</dbReference>
<dbReference type="PANTHER" id="PTHR21437">
    <property type="entry name" value="WIDE AWAKE"/>
    <property type="match status" value="1"/>
</dbReference>
<dbReference type="PANTHER" id="PTHR21437:SF1">
    <property type="entry name" value="WIDE AWAKE"/>
    <property type="match status" value="1"/>
</dbReference>
<dbReference type="CDD" id="cd00063">
    <property type="entry name" value="FN3"/>
    <property type="match status" value="1"/>
</dbReference>
<dbReference type="InterPro" id="IPR000159">
    <property type="entry name" value="RA_dom"/>
</dbReference>
<keyword evidence="3" id="KW-1185">Reference proteome</keyword>
<dbReference type="AlphaFoldDB" id="A0A0N5AB76"/>
<feature type="domain" description="Ras-associating" evidence="1">
    <location>
        <begin position="614"/>
        <end position="713"/>
    </location>
</feature>
<dbReference type="Gene3D" id="3.10.20.90">
    <property type="entry name" value="Phosphatidylinositol 3-kinase Catalytic Subunit, Chain A, domain 1"/>
    <property type="match status" value="1"/>
</dbReference>
<reference evidence="4" key="1">
    <citation type="submission" date="2017-02" db="UniProtKB">
        <authorList>
            <consortium name="WormBaseParasite"/>
        </authorList>
    </citation>
    <scope>IDENTIFICATION</scope>
</reference>
<organism evidence="3 4">
    <name type="scientific">Syphacia muris</name>
    <dbReference type="NCBI Taxonomy" id="451379"/>
    <lineage>
        <taxon>Eukaryota</taxon>
        <taxon>Metazoa</taxon>
        <taxon>Ecdysozoa</taxon>
        <taxon>Nematoda</taxon>
        <taxon>Chromadorea</taxon>
        <taxon>Rhabditida</taxon>
        <taxon>Spirurina</taxon>
        <taxon>Oxyuridomorpha</taxon>
        <taxon>Oxyuroidea</taxon>
        <taxon>Oxyuridae</taxon>
        <taxon>Syphacia</taxon>
    </lineage>
</organism>
<dbReference type="WBParaSite" id="SMUV_0000140201-mRNA-1">
    <property type="protein sequence ID" value="SMUV_0000140201-mRNA-1"/>
    <property type="gene ID" value="SMUV_0000140201"/>
</dbReference>
<dbReference type="CDD" id="cd17117">
    <property type="entry name" value="RA_ANKFN1_like"/>
    <property type="match status" value="1"/>
</dbReference>
<dbReference type="Proteomes" id="UP000046393">
    <property type="component" value="Unplaced"/>
</dbReference>
<feature type="domain" description="Fibronectin type-III" evidence="2">
    <location>
        <begin position="26"/>
        <end position="125"/>
    </location>
</feature>
<accession>A0A0N5AB76</accession>
<name>A0A0N5AB76_9BILA</name>
<dbReference type="STRING" id="451379.A0A0N5AB76"/>
<dbReference type="InterPro" id="IPR013783">
    <property type="entry name" value="Ig-like_fold"/>
</dbReference>
<dbReference type="GO" id="GO:0061172">
    <property type="term" value="P:regulation of establishment of bipolar cell polarity"/>
    <property type="evidence" value="ECO:0007669"/>
    <property type="project" value="TreeGrafter"/>
</dbReference>
<dbReference type="InterPro" id="IPR039269">
    <property type="entry name" value="ANKFN1"/>
</dbReference>
<evidence type="ECO:0000259" key="1">
    <source>
        <dbReference type="PROSITE" id="PS50200"/>
    </source>
</evidence>
<dbReference type="GO" id="GO:0005819">
    <property type="term" value="C:spindle"/>
    <property type="evidence" value="ECO:0007669"/>
    <property type="project" value="TreeGrafter"/>
</dbReference>
<evidence type="ECO:0000259" key="2">
    <source>
        <dbReference type="PROSITE" id="PS50853"/>
    </source>
</evidence>
<dbReference type="GO" id="GO:0007165">
    <property type="term" value="P:signal transduction"/>
    <property type="evidence" value="ECO:0007669"/>
    <property type="project" value="InterPro"/>
</dbReference>
<sequence length="726" mass="82582">MKTINTVTAVSAAAAAATKTKTAAIAASPIIAANAYVTGNNSITVRWRLIDNYPEQILCYKVEWSLSTNFAEVEGVKLTSDVKKSEITINELKHGLKYAFRISAAFGRGFSAAYRIQPELVILSSWEDVLGCKKWSSFDITDIEEQFRKNCSTPLWQTVFPSISAETQVKRKKSGLRTLFSLNSKFVRNVQQGVYLTTVVFTDHKLLSTTDDYIPVLPIDENICTITKEDLYWAMKLSLCWDNIQIYSDNRECSSSSAYFRSKFIEAVTEMQNSFGIKDIGRLYPQTLLHSESGAIFLVSTLKVRETQISQTNSVKWTTVNKLRKKHSNGSIDFLVERVEELIKFHRDCRMRLQRGLYLCYVQLHSSLDSISAVVAKSLPSMLPFVYIRDDPHVSEEEWEWIQELEEGTRQTPTANQLIFVKKLAKACCNIMELLNIDPIQMSIYRIYRLQVVEIDTNVSLILLVPNITQVCSTPKCSTNNIELEESKRSCLSILFPIFELSTLFTTVAIFEQRNCISDDDCQLYHAVTEKLRGFQEELAKLWKNTRWLYNIANEARDKHAKCTLLLEKLMAKQKWSESCENVSLESLKGHAQLSDDKSLSLSDKRRSSTGMLTVNVIRVYAAYQCGFAKGTSVRLQITPSTTSREVVTLVVTQLAKAANAAKLIKLEDVNLHDYCLVAVIGSRERRLRDDFPLLKLQNPWTKGRLFVRRRDRVLEAVHFGNEATV</sequence>
<proteinExistence type="predicted"/>